<dbReference type="EMBL" id="BLAY01000066">
    <property type="protein sequence ID" value="GET39475.1"/>
    <property type="molecule type" value="Genomic_DNA"/>
</dbReference>
<dbReference type="RefSeq" id="WP_226584841.1">
    <property type="nucleotide sequence ID" value="NZ_BLAY01000066.1"/>
</dbReference>
<evidence type="ECO:0000313" key="2">
    <source>
        <dbReference type="Proteomes" id="UP001050975"/>
    </source>
</evidence>
<reference evidence="1" key="1">
    <citation type="submission" date="2019-10" db="EMBL/GenBank/DDBJ databases">
        <title>Draft genome sequece of Microseira wollei NIES-4236.</title>
        <authorList>
            <person name="Yamaguchi H."/>
            <person name="Suzuki S."/>
            <person name="Kawachi M."/>
        </authorList>
    </citation>
    <scope>NUCLEOTIDE SEQUENCE</scope>
    <source>
        <strain evidence="1">NIES-4236</strain>
    </source>
</reference>
<protein>
    <submittedName>
        <fullName evidence="1">No_hits_found</fullName>
    </submittedName>
</protein>
<comment type="caution">
    <text evidence="1">The sequence shown here is derived from an EMBL/GenBank/DDBJ whole genome shotgun (WGS) entry which is preliminary data.</text>
</comment>
<name>A0AAV3XH72_9CYAN</name>
<organism evidence="1 2">
    <name type="scientific">Microseira wollei NIES-4236</name>
    <dbReference type="NCBI Taxonomy" id="2530354"/>
    <lineage>
        <taxon>Bacteria</taxon>
        <taxon>Bacillati</taxon>
        <taxon>Cyanobacteriota</taxon>
        <taxon>Cyanophyceae</taxon>
        <taxon>Oscillatoriophycideae</taxon>
        <taxon>Aerosakkonematales</taxon>
        <taxon>Aerosakkonemataceae</taxon>
        <taxon>Microseira</taxon>
    </lineage>
</organism>
<dbReference type="AlphaFoldDB" id="A0AAV3XH72"/>
<accession>A0AAV3XH72</accession>
<proteinExistence type="predicted"/>
<sequence>MQSAIRITTKILPGDKLEIQVPPGSVGEEVEVFVILPEKPQPSHRFVKKRLSEFYGALPATEPYPGKEAIRQIVANVLAQQILPTE</sequence>
<keyword evidence="2" id="KW-1185">Reference proteome</keyword>
<dbReference type="Proteomes" id="UP001050975">
    <property type="component" value="Unassembled WGS sequence"/>
</dbReference>
<evidence type="ECO:0000313" key="1">
    <source>
        <dbReference type="EMBL" id="GET39475.1"/>
    </source>
</evidence>
<gene>
    <name evidence="1" type="ORF">MiSe_42440</name>
</gene>